<evidence type="ECO:0000313" key="1">
    <source>
        <dbReference type="EMBL" id="MBK7422278.1"/>
    </source>
</evidence>
<comment type="caution">
    <text evidence="1">The sequence shown here is derived from an EMBL/GenBank/DDBJ whole genome shotgun (WGS) entry which is preliminary data.</text>
</comment>
<evidence type="ECO:0000313" key="2">
    <source>
        <dbReference type="Proteomes" id="UP000886602"/>
    </source>
</evidence>
<protein>
    <submittedName>
        <fullName evidence="1">Uncharacterized protein</fullName>
    </submittedName>
</protein>
<sequence>MFAEAPLVFAIASKVPATTLPEFSADAKANPGFRKAGLWQPCALDTFSNDVFKAMAGIDAVTVRYNGVNPAMPALLANEVQ</sequence>
<organism evidence="1 2">
    <name type="scientific">Candidatus Propionivibrio dominans</name>
    <dbReference type="NCBI Taxonomy" id="2954373"/>
    <lineage>
        <taxon>Bacteria</taxon>
        <taxon>Pseudomonadati</taxon>
        <taxon>Pseudomonadota</taxon>
        <taxon>Betaproteobacteria</taxon>
        <taxon>Rhodocyclales</taxon>
        <taxon>Rhodocyclaceae</taxon>
        <taxon>Propionivibrio</taxon>
    </lineage>
</organism>
<gene>
    <name evidence="1" type="ORF">IPJ48_03820</name>
</gene>
<dbReference type="AlphaFoldDB" id="A0A9D7FAK8"/>
<dbReference type="Gene3D" id="3.40.190.10">
    <property type="entry name" value="Periplasmic binding protein-like II"/>
    <property type="match status" value="1"/>
</dbReference>
<proteinExistence type="predicted"/>
<accession>A0A9D7FAK8</accession>
<dbReference type="EMBL" id="JADJNC010000005">
    <property type="protein sequence ID" value="MBK7422278.1"/>
    <property type="molecule type" value="Genomic_DNA"/>
</dbReference>
<dbReference type="Proteomes" id="UP000886602">
    <property type="component" value="Unassembled WGS sequence"/>
</dbReference>
<reference evidence="1" key="1">
    <citation type="submission" date="2020-10" db="EMBL/GenBank/DDBJ databases">
        <title>Connecting structure to function with the recovery of over 1000 high-quality activated sludge metagenome-assembled genomes encoding full-length rRNA genes using long-read sequencing.</title>
        <authorList>
            <person name="Singleton C.M."/>
            <person name="Petriglieri F."/>
            <person name="Kristensen J.M."/>
            <person name="Kirkegaard R.H."/>
            <person name="Michaelsen T.Y."/>
            <person name="Andersen M.H."/>
            <person name="Karst S.M."/>
            <person name="Dueholm M.S."/>
            <person name="Nielsen P.H."/>
            <person name="Albertsen M."/>
        </authorList>
    </citation>
    <scope>NUCLEOTIDE SEQUENCE</scope>
    <source>
        <strain evidence="1">EsbW_18-Q3-R4-48_MAXAC.044</strain>
    </source>
</reference>
<name>A0A9D7FAK8_9RHOO</name>